<evidence type="ECO:0000256" key="2">
    <source>
        <dbReference type="SAM" id="Phobius"/>
    </source>
</evidence>
<feature type="compositionally biased region" description="Low complexity" evidence="1">
    <location>
        <begin position="774"/>
        <end position="787"/>
    </location>
</feature>
<feature type="compositionally biased region" description="Acidic residues" evidence="1">
    <location>
        <begin position="536"/>
        <end position="548"/>
    </location>
</feature>
<dbReference type="Pfam" id="PF01963">
    <property type="entry name" value="TraB_PrgY_gumN"/>
    <property type="match status" value="1"/>
</dbReference>
<evidence type="ECO:0000313" key="3">
    <source>
        <dbReference type="EMBL" id="CAK0889230.1"/>
    </source>
</evidence>
<feature type="transmembrane region" description="Helical" evidence="2">
    <location>
        <begin position="577"/>
        <end position="600"/>
    </location>
</feature>
<keyword evidence="4" id="KW-1185">Reference proteome</keyword>
<keyword evidence="2" id="KW-0812">Transmembrane</keyword>
<name>A0ABN9WR72_9DINO</name>
<gene>
    <name evidence="3" type="ORF">PCOR1329_LOCUS69825</name>
</gene>
<keyword evidence="2" id="KW-0472">Membrane</keyword>
<keyword evidence="2" id="KW-1133">Transmembrane helix</keyword>
<dbReference type="Proteomes" id="UP001189429">
    <property type="component" value="Unassembled WGS sequence"/>
</dbReference>
<proteinExistence type="predicted"/>
<reference evidence="3" key="1">
    <citation type="submission" date="2023-10" db="EMBL/GenBank/DDBJ databases">
        <authorList>
            <person name="Chen Y."/>
            <person name="Shah S."/>
            <person name="Dougan E. K."/>
            <person name="Thang M."/>
            <person name="Chan C."/>
        </authorList>
    </citation>
    <scope>NUCLEOTIDE SEQUENCE [LARGE SCALE GENOMIC DNA]</scope>
</reference>
<evidence type="ECO:0000256" key="1">
    <source>
        <dbReference type="SAM" id="MobiDB-lite"/>
    </source>
</evidence>
<sequence>MAPGPPGRLVLRVLLSGAALEGLPRRWLAAATVGTTSCEGPVQPLLWRATKSEPTPWTAYILGSYPLPAEAAHSLVAPVPQALSCADVAFFRLACSLGSSSVGHFMDHCGWYSYSEAEGSISGRVGAGQAASLQTAARQLLSEAPQECSGSGLQAAAQKSASELTNVAVRTTLKAFYRQALRAVNPSQCAMASGGQSYESYLRAEFGDQRPTLGLVDVEEECLLTQPARPAGDGLRQDKELAAQMVANFSNASWYAHRKAVQRALIQAYQCGNVATIKTLMEQTGYLEDLEEMPWNKRAKLNPSIADAVNRARSRYPGKTVVLVVDVLHMVDSGSEGGAGVPSILQEDGYTVERIKADQDLGCSASTFKAAGAEQRKECLMPPWQEQNESCVSFNEAFSQRLDGDPLYGRVKDSAQCKACQESDEACTCQVSWQNDTAFTKLCRSTVVNDASGQVLVVDLIRNPGSTQEGPREAEKNVKALFQHCVSTSCKVDLMQLMEQRKWYTNDSHLHQGLVEYRCSGGPGSCPFEGGGPNGDAEEPWYSDDADDGGGGPAGQNASENSTEAPGAPVQGGEAPWLWIVLAVAAVGASAVAGMLLWFLRRGGRRRRQGRKPGGYEEAGTGTGFLESGSHAPGAERQLPGYAHLQDVTELNRAAAAHRSAARKLEGYDTSILDTGLQMQQALGAEGARALQTLHAGHGHGHGHDSAAAPHGQTQIHQHCPSGAPSVHSAGHPPHYPGGHGLGGAPSAHGAAGLGGCAVPQGHPTQQWLPPQAPCHGSPSGHGSGLASPPPGFAY</sequence>
<feature type="region of interest" description="Disordered" evidence="1">
    <location>
        <begin position="606"/>
        <end position="636"/>
    </location>
</feature>
<accession>A0ABN9WR72</accession>
<protein>
    <submittedName>
        <fullName evidence="3">Uncharacterized protein</fullName>
    </submittedName>
</protein>
<organism evidence="3 4">
    <name type="scientific">Prorocentrum cordatum</name>
    <dbReference type="NCBI Taxonomy" id="2364126"/>
    <lineage>
        <taxon>Eukaryota</taxon>
        <taxon>Sar</taxon>
        <taxon>Alveolata</taxon>
        <taxon>Dinophyceae</taxon>
        <taxon>Prorocentrales</taxon>
        <taxon>Prorocentraceae</taxon>
        <taxon>Prorocentrum</taxon>
    </lineage>
</organism>
<feature type="region of interest" description="Disordered" evidence="1">
    <location>
        <begin position="528"/>
        <end position="570"/>
    </location>
</feature>
<comment type="caution">
    <text evidence="3">The sequence shown here is derived from an EMBL/GenBank/DDBJ whole genome shotgun (WGS) entry which is preliminary data.</text>
</comment>
<feature type="region of interest" description="Disordered" evidence="1">
    <location>
        <begin position="695"/>
        <end position="795"/>
    </location>
</feature>
<dbReference type="EMBL" id="CAUYUJ010019182">
    <property type="protein sequence ID" value="CAK0889230.1"/>
    <property type="molecule type" value="Genomic_DNA"/>
</dbReference>
<dbReference type="InterPro" id="IPR002816">
    <property type="entry name" value="TraB/PrgY/GumN_fam"/>
</dbReference>
<evidence type="ECO:0000313" key="4">
    <source>
        <dbReference type="Proteomes" id="UP001189429"/>
    </source>
</evidence>